<dbReference type="Pfam" id="PF00069">
    <property type="entry name" value="Pkinase"/>
    <property type="match status" value="1"/>
</dbReference>
<organism evidence="4 5">
    <name type="scientific">Paramecium primaurelia</name>
    <dbReference type="NCBI Taxonomy" id="5886"/>
    <lineage>
        <taxon>Eukaryota</taxon>
        <taxon>Sar</taxon>
        <taxon>Alveolata</taxon>
        <taxon>Ciliophora</taxon>
        <taxon>Intramacronucleata</taxon>
        <taxon>Oligohymenophorea</taxon>
        <taxon>Peniculida</taxon>
        <taxon>Parameciidae</taxon>
        <taxon>Paramecium</taxon>
    </lineage>
</organism>
<evidence type="ECO:0000256" key="2">
    <source>
        <dbReference type="ARBA" id="ARBA00023860"/>
    </source>
</evidence>
<dbReference type="SMART" id="SM00220">
    <property type="entry name" value="S_TKc"/>
    <property type="match status" value="1"/>
</dbReference>
<dbReference type="InterPro" id="IPR008271">
    <property type="entry name" value="Ser/Thr_kinase_AS"/>
</dbReference>
<dbReference type="GO" id="GO:0004674">
    <property type="term" value="F:protein serine/threonine kinase activity"/>
    <property type="evidence" value="ECO:0007669"/>
    <property type="project" value="UniProtKB-EC"/>
</dbReference>
<dbReference type="PANTHER" id="PTHR11909">
    <property type="entry name" value="CASEIN KINASE-RELATED"/>
    <property type="match status" value="1"/>
</dbReference>
<dbReference type="PROSITE" id="PS00108">
    <property type="entry name" value="PROTEIN_KINASE_ST"/>
    <property type="match status" value="1"/>
</dbReference>
<evidence type="ECO:0000259" key="3">
    <source>
        <dbReference type="PROSITE" id="PS50011"/>
    </source>
</evidence>
<proteinExistence type="predicted"/>
<dbReference type="PROSITE" id="PS50011">
    <property type="entry name" value="PROTEIN_KINASE_DOM"/>
    <property type="match status" value="1"/>
</dbReference>
<keyword evidence="5" id="KW-1185">Reference proteome</keyword>
<dbReference type="Proteomes" id="UP000688137">
    <property type="component" value="Unassembled WGS sequence"/>
</dbReference>
<reference evidence="4" key="1">
    <citation type="submission" date="2021-01" db="EMBL/GenBank/DDBJ databases">
        <authorList>
            <consortium name="Genoscope - CEA"/>
            <person name="William W."/>
        </authorList>
    </citation>
    <scope>NUCLEOTIDE SEQUENCE</scope>
</reference>
<dbReference type="InterPro" id="IPR050235">
    <property type="entry name" value="CK1_Ser-Thr_kinase"/>
</dbReference>
<dbReference type="EC" id="2.7.11.1" evidence="1"/>
<evidence type="ECO:0000313" key="4">
    <source>
        <dbReference type="EMBL" id="CAD8095974.1"/>
    </source>
</evidence>
<sequence>MNLKNSEYKMISNLGSSSDHIVFKAQHNLTQDVCAIKIEKKPGIGQIENEILILQQLFGIEGIPKLIHNGKTKDLKNYLIIPLLKCSLQDLAKSNLLTLNSILAIGLSLIRTIKQVHNRGILHLDIKPENIMISSCQIIDSVEQILTPGNVQLIDFGLSQNLGNPKFLKETFIGSLRFASRQSHNKQQLGYKDDIESLLYVLAYLRNKKLPWQQTQQLAFQLMDIKKIGMIKDHVYETALLSQQFPPQFYQFQLYIDTLTHSTMPDYNYIEELFKQMLQINQIPISPRFPEPTAYFPKYNDLEDQEYIKMNESISIRDSETRAIIVSDLIKAYTTIKIKSIKDIPFRITIKQIY</sequence>
<dbReference type="OMA" id="THSTMPD"/>
<dbReference type="AlphaFoldDB" id="A0A8S1P2G5"/>
<evidence type="ECO:0000313" key="5">
    <source>
        <dbReference type="Proteomes" id="UP000688137"/>
    </source>
</evidence>
<dbReference type="GO" id="GO:0005524">
    <property type="term" value="F:ATP binding"/>
    <property type="evidence" value="ECO:0007669"/>
    <property type="project" value="InterPro"/>
</dbReference>
<dbReference type="InterPro" id="IPR000719">
    <property type="entry name" value="Prot_kinase_dom"/>
</dbReference>
<comment type="caution">
    <text evidence="4">The sequence shown here is derived from an EMBL/GenBank/DDBJ whole genome shotgun (WGS) entry which is preliminary data.</text>
</comment>
<accession>A0A8S1P2G5</accession>
<feature type="domain" description="Protein kinase" evidence="3">
    <location>
        <begin position="8"/>
        <end position="336"/>
    </location>
</feature>
<dbReference type="EMBL" id="CAJJDM010000103">
    <property type="protein sequence ID" value="CAD8095974.1"/>
    <property type="molecule type" value="Genomic_DNA"/>
</dbReference>
<gene>
    <name evidence="4" type="ORF">PPRIM_AZ9-3.1.T1000030</name>
</gene>
<name>A0A8S1P2G5_PARPR</name>
<evidence type="ECO:0000256" key="1">
    <source>
        <dbReference type="ARBA" id="ARBA00012513"/>
    </source>
</evidence>
<protein>
    <recommendedName>
        <fullName evidence="2">Casein kinase I</fullName>
        <ecNumber evidence="1">2.7.11.1</ecNumber>
    </recommendedName>
</protein>